<proteinExistence type="predicted"/>
<reference evidence="1 2" key="1">
    <citation type="submission" date="2018-06" db="EMBL/GenBank/DDBJ databases">
        <authorList>
            <consortium name="Pathogen Informatics"/>
            <person name="Doyle S."/>
        </authorList>
    </citation>
    <scope>NUCLEOTIDE SEQUENCE [LARGE SCALE GENOMIC DNA]</scope>
    <source>
        <strain evidence="1 2">NCTC10211</strain>
    </source>
</reference>
<protein>
    <submittedName>
        <fullName evidence="1">Uncharacterized protein</fullName>
    </submittedName>
</protein>
<name>A0A379Y311_SERMA</name>
<gene>
    <name evidence="1" type="ORF">NCTC10211_00374</name>
</gene>
<dbReference type="RefSeq" id="WP_033641207.1">
    <property type="nucleotide sequence ID" value="NZ_CAMIQS010000006.1"/>
</dbReference>
<dbReference type="AlphaFoldDB" id="A0A379Y311"/>
<dbReference type="EMBL" id="UGYK01000002">
    <property type="protein sequence ID" value="SUI39448.1"/>
    <property type="molecule type" value="Genomic_DNA"/>
</dbReference>
<dbReference type="InterPro" id="IPR016032">
    <property type="entry name" value="Sig_transdc_resp-reg_C-effctor"/>
</dbReference>
<dbReference type="Proteomes" id="UP000254765">
    <property type="component" value="Unassembled WGS sequence"/>
</dbReference>
<dbReference type="GO" id="GO:0006355">
    <property type="term" value="P:regulation of DNA-templated transcription"/>
    <property type="evidence" value="ECO:0007669"/>
    <property type="project" value="InterPro"/>
</dbReference>
<accession>A0A379Y311</accession>
<dbReference type="GO" id="GO:0003677">
    <property type="term" value="F:DNA binding"/>
    <property type="evidence" value="ECO:0007669"/>
    <property type="project" value="InterPro"/>
</dbReference>
<evidence type="ECO:0000313" key="2">
    <source>
        <dbReference type="Proteomes" id="UP000254765"/>
    </source>
</evidence>
<evidence type="ECO:0000313" key="1">
    <source>
        <dbReference type="EMBL" id="SUI39448.1"/>
    </source>
</evidence>
<dbReference type="SUPFAM" id="SSF46894">
    <property type="entry name" value="C-terminal effector domain of the bipartite response regulators"/>
    <property type="match status" value="1"/>
</dbReference>
<organism evidence="1 2">
    <name type="scientific">Serratia marcescens</name>
    <dbReference type="NCBI Taxonomy" id="615"/>
    <lineage>
        <taxon>Bacteria</taxon>
        <taxon>Pseudomonadati</taxon>
        <taxon>Pseudomonadota</taxon>
        <taxon>Gammaproteobacteria</taxon>
        <taxon>Enterobacterales</taxon>
        <taxon>Yersiniaceae</taxon>
        <taxon>Serratia</taxon>
    </lineage>
</organism>
<sequence>MAVSTGSECFSGQIATASRGRVSAPLSIAVVDACQFGLIGLHGLLTLPALSPTAIAVSAHEQVESALVAVHLGQAGMGYGGGERCLVLRLSAHPAQALQQLLYLEHELMVRAGFRRLVVLSPFGVNNAVRQVLVCGGVRLPVRIVDARSPVMWLRRVVLSQAGEDELLPQMPALILSAPERWVLVRTLMEISIHQQARLQHRNNKTLYAQRHNALRKLHASGVADLLRRFVSM</sequence>